<dbReference type="SUPFAM" id="SSF46767">
    <property type="entry name" value="Methylated DNA-protein cysteine methyltransferase, C-terminal domain"/>
    <property type="match status" value="1"/>
</dbReference>
<dbReference type="NCBIfam" id="TIGR00589">
    <property type="entry name" value="ogt"/>
    <property type="match status" value="1"/>
</dbReference>
<sequence length="97" mass="11012">MQRVENKKFKDIVLEIVAKIPRGSVLTYKEVAEMAGSQRASRAVGNIIKKNYNPSIPCHRVVKSDGNVGEYNRGQENKIKILKKEGVIIKNKKIYNK</sequence>
<evidence type="ECO:0000313" key="9">
    <source>
        <dbReference type="Proteomes" id="UP000177067"/>
    </source>
</evidence>
<organism evidence="8 9">
    <name type="scientific">Candidatus Magasanikbacteria bacterium RIFCSPHIGHO2_01_FULL_33_34</name>
    <dbReference type="NCBI Taxonomy" id="1798671"/>
    <lineage>
        <taxon>Bacteria</taxon>
        <taxon>Candidatus Magasanikiibacteriota</taxon>
    </lineage>
</organism>
<evidence type="ECO:0000256" key="2">
    <source>
        <dbReference type="ARBA" id="ARBA00022603"/>
    </source>
</evidence>
<dbReference type="Proteomes" id="UP000177067">
    <property type="component" value="Unassembled WGS sequence"/>
</dbReference>
<proteinExistence type="predicted"/>
<dbReference type="InterPro" id="IPR014048">
    <property type="entry name" value="MethylDNA_cys_MeTrfase_DNA-bd"/>
</dbReference>
<comment type="catalytic activity">
    <reaction evidence="1">
        <text>a 4-O-methyl-thymidine in DNA + L-cysteinyl-[protein] = a thymidine in DNA + S-methyl-L-cysteinyl-[protein]</text>
        <dbReference type="Rhea" id="RHEA:53428"/>
        <dbReference type="Rhea" id="RHEA-COMP:10131"/>
        <dbReference type="Rhea" id="RHEA-COMP:10132"/>
        <dbReference type="Rhea" id="RHEA-COMP:13555"/>
        <dbReference type="Rhea" id="RHEA-COMP:13556"/>
        <dbReference type="ChEBI" id="CHEBI:29950"/>
        <dbReference type="ChEBI" id="CHEBI:82612"/>
        <dbReference type="ChEBI" id="CHEBI:137386"/>
        <dbReference type="ChEBI" id="CHEBI:137387"/>
        <dbReference type="EC" id="2.1.1.63"/>
    </reaction>
</comment>
<dbReference type="Gene3D" id="1.10.10.10">
    <property type="entry name" value="Winged helix-like DNA-binding domain superfamily/Winged helix DNA-binding domain"/>
    <property type="match status" value="1"/>
</dbReference>
<comment type="caution">
    <text evidence="8">The sequence shown here is derived from an EMBL/GenBank/DDBJ whole genome shotgun (WGS) entry which is preliminary data.</text>
</comment>
<evidence type="ECO:0000256" key="5">
    <source>
        <dbReference type="ARBA" id="ARBA00023204"/>
    </source>
</evidence>
<keyword evidence="2" id="KW-0489">Methyltransferase</keyword>
<feature type="domain" description="Methylated-DNA-[protein]-cysteine S-methyltransferase DNA binding" evidence="7">
    <location>
        <begin position="9"/>
        <end position="87"/>
    </location>
</feature>
<dbReference type="PROSITE" id="PS00374">
    <property type="entry name" value="MGMT"/>
    <property type="match status" value="1"/>
</dbReference>
<dbReference type="InterPro" id="IPR036388">
    <property type="entry name" value="WH-like_DNA-bd_sf"/>
</dbReference>
<accession>A0A1F6LHT0</accession>
<dbReference type="GO" id="GO:0006281">
    <property type="term" value="P:DNA repair"/>
    <property type="evidence" value="ECO:0007669"/>
    <property type="project" value="UniProtKB-KW"/>
</dbReference>
<evidence type="ECO:0000256" key="3">
    <source>
        <dbReference type="ARBA" id="ARBA00022679"/>
    </source>
</evidence>
<dbReference type="AlphaFoldDB" id="A0A1F6LHT0"/>
<dbReference type="PANTHER" id="PTHR10815:SF13">
    <property type="entry name" value="METHYLATED-DNA--PROTEIN-CYSTEINE METHYLTRANSFERASE"/>
    <property type="match status" value="1"/>
</dbReference>
<keyword evidence="5" id="KW-0234">DNA repair</keyword>
<reference evidence="8 9" key="1">
    <citation type="journal article" date="2016" name="Nat. Commun.">
        <title>Thousands of microbial genomes shed light on interconnected biogeochemical processes in an aquifer system.</title>
        <authorList>
            <person name="Anantharaman K."/>
            <person name="Brown C.T."/>
            <person name="Hug L.A."/>
            <person name="Sharon I."/>
            <person name="Castelle C.J."/>
            <person name="Probst A.J."/>
            <person name="Thomas B.C."/>
            <person name="Singh A."/>
            <person name="Wilkins M.J."/>
            <person name="Karaoz U."/>
            <person name="Brodie E.L."/>
            <person name="Williams K.H."/>
            <person name="Hubbard S.S."/>
            <person name="Banfield J.F."/>
        </authorList>
    </citation>
    <scope>NUCLEOTIDE SEQUENCE [LARGE SCALE GENOMIC DNA]</scope>
</reference>
<evidence type="ECO:0000256" key="6">
    <source>
        <dbReference type="ARBA" id="ARBA00049348"/>
    </source>
</evidence>
<gene>
    <name evidence="8" type="ORF">A2725_03980</name>
</gene>
<evidence type="ECO:0000256" key="4">
    <source>
        <dbReference type="ARBA" id="ARBA00022763"/>
    </source>
</evidence>
<dbReference type="Pfam" id="PF01035">
    <property type="entry name" value="DNA_binding_1"/>
    <property type="match status" value="1"/>
</dbReference>
<evidence type="ECO:0000259" key="7">
    <source>
        <dbReference type="Pfam" id="PF01035"/>
    </source>
</evidence>
<comment type="catalytic activity">
    <reaction evidence="6">
        <text>a 6-O-methyl-2'-deoxyguanosine in DNA + L-cysteinyl-[protein] = S-methyl-L-cysteinyl-[protein] + a 2'-deoxyguanosine in DNA</text>
        <dbReference type="Rhea" id="RHEA:24000"/>
        <dbReference type="Rhea" id="RHEA-COMP:10131"/>
        <dbReference type="Rhea" id="RHEA-COMP:10132"/>
        <dbReference type="Rhea" id="RHEA-COMP:11367"/>
        <dbReference type="Rhea" id="RHEA-COMP:11368"/>
        <dbReference type="ChEBI" id="CHEBI:29950"/>
        <dbReference type="ChEBI" id="CHEBI:82612"/>
        <dbReference type="ChEBI" id="CHEBI:85445"/>
        <dbReference type="ChEBI" id="CHEBI:85448"/>
        <dbReference type="EC" id="2.1.1.63"/>
    </reaction>
</comment>
<evidence type="ECO:0000256" key="1">
    <source>
        <dbReference type="ARBA" id="ARBA00001286"/>
    </source>
</evidence>
<dbReference type="CDD" id="cd06445">
    <property type="entry name" value="ATase"/>
    <property type="match status" value="1"/>
</dbReference>
<dbReference type="InterPro" id="IPR036217">
    <property type="entry name" value="MethylDNA_cys_MeTrfase_DNAb"/>
</dbReference>
<name>A0A1F6LHT0_9BACT</name>
<dbReference type="GO" id="GO:0032259">
    <property type="term" value="P:methylation"/>
    <property type="evidence" value="ECO:0007669"/>
    <property type="project" value="UniProtKB-KW"/>
</dbReference>
<dbReference type="InterPro" id="IPR001497">
    <property type="entry name" value="MethylDNA_cys_MeTrfase_AS"/>
</dbReference>
<keyword evidence="3" id="KW-0808">Transferase</keyword>
<protein>
    <recommendedName>
        <fullName evidence="7">Methylated-DNA-[protein]-cysteine S-methyltransferase DNA binding domain-containing protein</fullName>
    </recommendedName>
</protein>
<dbReference type="EMBL" id="MFPS01000008">
    <property type="protein sequence ID" value="OGH58879.1"/>
    <property type="molecule type" value="Genomic_DNA"/>
</dbReference>
<evidence type="ECO:0000313" key="8">
    <source>
        <dbReference type="EMBL" id="OGH58879.1"/>
    </source>
</evidence>
<dbReference type="PANTHER" id="PTHR10815">
    <property type="entry name" value="METHYLATED-DNA--PROTEIN-CYSTEINE METHYLTRANSFERASE"/>
    <property type="match status" value="1"/>
</dbReference>
<keyword evidence="4" id="KW-0227">DNA damage</keyword>
<dbReference type="GO" id="GO:0003908">
    <property type="term" value="F:methylated-DNA-[protein]-cysteine S-methyltransferase activity"/>
    <property type="evidence" value="ECO:0007669"/>
    <property type="project" value="UniProtKB-EC"/>
</dbReference>